<reference evidence="1" key="1">
    <citation type="submission" date="2023-05" db="EMBL/GenBank/DDBJ databases">
        <authorList>
            <consortium name="ELIXIR-Norway"/>
        </authorList>
    </citation>
    <scope>NUCLEOTIDE SEQUENCE</scope>
</reference>
<name>A0AC59ZAL5_RANTA</name>
<sequence length="107" mass="11629">MFVPCGSVHFLCCETTLFYFTDVKTEFRKFSHLARFPSSSGAGFEYRSATVSRAKNSDRPTSEGLPGEVVSLCPLLQGCTRGSLSEASRLSVPMQVPAKATLARTCI</sequence>
<organism evidence="1 2">
    <name type="scientific">Rangifer tarandus platyrhynchus</name>
    <name type="common">Svalbard reindeer</name>
    <dbReference type="NCBI Taxonomy" id="3082113"/>
    <lineage>
        <taxon>Eukaryota</taxon>
        <taxon>Metazoa</taxon>
        <taxon>Chordata</taxon>
        <taxon>Craniata</taxon>
        <taxon>Vertebrata</taxon>
        <taxon>Euteleostomi</taxon>
        <taxon>Mammalia</taxon>
        <taxon>Eutheria</taxon>
        <taxon>Laurasiatheria</taxon>
        <taxon>Artiodactyla</taxon>
        <taxon>Ruminantia</taxon>
        <taxon>Pecora</taxon>
        <taxon>Cervidae</taxon>
        <taxon>Odocoileinae</taxon>
        <taxon>Rangifer</taxon>
    </lineage>
</organism>
<evidence type="ECO:0000313" key="2">
    <source>
        <dbReference type="Proteomes" id="UP001162501"/>
    </source>
</evidence>
<gene>
    <name evidence="1" type="ORF">MRATA1EN22A_LOCUS16130</name>
</gene>
<dbReference type="Proteomes" id="UP001162501">
    <property type="component" value="Chromosome 26"/>
</dbReference>
<protein>
    <submittedName>
        <fullName evidence="1">Uncharacterized protein</fullName>
    </submittedName>
</protein>
<dbReference type="EMBL" id="OX596110">
    <property type="protein sequence ID" value="CAN0345189.1"/>
    <property type="molecule type" value="Genomic_DNA"/>
</dbReference>
<proteinExistence type="predicted"/>
<evidence type="ECO:0000313" key="1">
    <source>
        <dbReference type="EMBL" id="CAN0345189.1"/>
    </source>
</evidence>
<reference evidence="1" key="2">
    <citation type="submission" date="2025-03" db="EMBL/GenBank/DDBJ databases">
        <authorList>
            <consortium name="ELIXIR-Norway"/>
            <consortium name="Elixir Norway"/>
        </authorList>
    </citation>
    <scope>NUCLEOTIDE SEQUENCE</scope>
</reference>
<accession>A0AC59ZAL5</accession>